<evidence type="ECO:0008006" key="5">
    <source>
        <dbReference type="Google" id="ProtNLM"/>
    </source>
</evidence>
<reference evidence="3" key="1">
    <citation type="submission" date="2020-03" db="EMBL/GenBank/DDBJ databases">
        <title>Draft sequencing of Calidifontibacter sp. DB0510.</title>
        <authorList>
            <person name="Kim D.-U."/>
        </authorList>
    </citation>
    <scope>NUCLEOTIDE SEQUENCE</scope>
    <source>
        <strain evidence="3">DB0510</strain>
    </source>
</reference>
<comment type="caution">
    <text evidence="3">The sequence shown here is derived from an EMBL/GenBank/DDBJ whole genome shotgun (WGS) entry which is preliminary data.</text>
</comment>
<dbReference type="EMBL" id="JAAOIV010000005">
    <property type="protein sequence ID" value="NHN55770.1"/>
    <property type="molecule type" value="Genomic_DNA"/>
</dbReference>
<keyword evidence="2" id="KW-0472">Membrane</keyword>
<dbReference type="InterPro" id="IPR023346">
    <property type="entry name" value="Lysozyme-like_dom_sf"/>
</dbReference>
<name>A0A967EA05_9MICO</name>
<keyword evidence="4" id="KW-1185">Reference proteome</keyword>
<feature type="region of interest" description="Disordered" evidence="1">
    <location>
        <begin position="43"/>
        <end position="68"/>
    </location>
</feature>
<dbReference type="AlphaFoldDB" id="A0A967EA05"/>
<evidence type="ECO:0000256" key="2">
    <source>
        <dbReference type="SAM" id="Phobius"/>
    </source>
</evidence>
<protein>
    <recommendedName>
        <fullName evidence="5">Transglycosylase SLT domain-containing protein</fullName>
    </recommendedName>
</protein>
<dbReference type="CDD" id="cd13402">
    <property type="entry name" value="LT_TF-like"/>
    <property type="match status" value="1"/>
</dbReference>
<gene>
    <name evidence="3" type="ORF">G9U51_08270</name>
</gene>
<organism evidence="3 4">
    <name type="scientific">Metallococcus carri</name>
    <dbReference type="NCBI Taxonomy" id="1656884"/>
    <lineage>
        <taxon>Bacteria</taxon>
        <taxon>Bacillati</taxon>
        <taxon>Actinomycetota</taxon>
        <taxon>Actinomycetes</taxon>
        <taxon>Micrococcales</taxon>
        <taxon>Dermacoccaceae</taxon>
        <taxon>Metallococcus</taxon>
    </lineage>
</organism>
<keyword evidence="2" id="KW-1133">Transmembrane helix</keyword>
<sequence>MSEILRSFLTLVPQLEAGALTRAVEPGANRAAATMSQAISNGLQRGASEGGRRAGSALTTAGQTGGRDFSAAVEGQMRGRLGPAVATALRSASSRATAEGQSTGSRFAGGVEAKVKSGRLDTSMRGLFARAKAIAGADGKTAGSRFASSVTGQLSKLSGAVGLGGLLAGGGLLGFAKSSIDQLKATTGAATGLRRVIGGTVEDASRLNFAAQQSGVDTALMAKSMGILSKNIGEVGGKAGPGAKALAALGISTKDAQGKTRSMAELLPDIADKFKSMPAGADKSALALKLFGKAGLGMIPFLDKGKAGIADLMKQSDKFGTTVGSKQADAVKKAAVAQRQFSAAMDGLKVQVGNALLPALTKFLGFFRDKLAPVLMAAGKRLGDALAPIASTALTIVDNFDRWKGVLLPVAGVVLGLAAAIKTYTTVTRVVTAVTKAWQIAQAILNGTMALNPIGLAVVAGLALAAVFVLLWKRSETFRNIVTGAWNGIRGAAQFVWNWMSGTLWPGIKGVWDKISGGFIAAKDKLASGWDSITTKFSTAWTWVKTTFSANWQTILGILTGPVGWAWLAIRGHWDSITSKFTSAKSWVSGAFSAAWRGAKAVLVWPLEQAKASIVWWWDQITSKFTSAKSWVSGAFSAAWRGAKAVLVWPLEQAKASIVWWWDQITSKFTSAKSWVVGAFKREWDGLKKLLTDPVDAAKTVIERILGKEGLQKVFSTAVAAVGRIWDGLKKLTATPINAVIRIINDPFIAGFNKLASPFGLTLPSIPVIPGYARGGILPGTSSWRDGDDQLATLRRGEGVSVSEMLRDPYERTRLLAANKWAMAGRSMTEFRERFEGFALGGIVGGGSGGFTPFQDRLINLGFLLRRLGFTVQEGPGPFGPVHPVHRNNSDHYRGNALDVNWSPTSQEPAKMDAILSTVWKAGFGTMWRVPGHFDHLHIGPAQSVLAAGGSYNGQGGGNMTGTGTATGGFSIPNPFDAIKNILTGPLSGLVSRFPGSFTGTLLSGLAKKLVGSAVSKGFDLVTSMFTDASTGNVSLDDSAIAGTAVGRWAPLVRRSLAMNGLPTSEAYVSAWLRQINTESGGNEKAIQGIVDVNSRSGNLARGLLQVIPPTFAAYHFKGFDQIMRGFDNMLAAMNYAKNRYGVTEMLGAIGRGHGYAAGTRRAQRGLSVVGENGWELVDFGGGERVYSHQESVQLQPQGAAAAGPTLSFHGVPMDSAGDLADKVLLELRRADRAGRYAGVAG</sequence>
<feature type="transmembrane region" description="Helical" evidence="2">
    <location>
        <begin position="454"/>
        <end position="472"/>
    </location>
</feature>
<dbReference type="Proteomes" id="UP000744769">
    <property type="component" value="Unassembled WGS sequence"/>
</dbReference>
<evidence type="ECO:0000313" key="3">
    <source>
        <dbReference type="EMBL" id="NHN55770.1"/>
    </source>
</evidence>
<evidence type="ECO:0000313" key="4">
    <source>
        <dbReference type="Proteomes" id="UP000744769"/>
    </source>
</evidence>
<evidence type="ECO:0000256" key="1">
    <source>
        <dbReference type="SAM" id="MobiDB-lite"/>
    </source>
</evidence>
<keyword evidence="2" id="KW-0812">Transmembrane</keyword>
<proteinExistence type="predicted"/>
<dbReference type="SUPFAM" id="SSF53955">
    <property type="entry name" value="Lysozyme-like"/>
    <property type="match status" value="1"/>
</dbReference>
<accession>A0A967EA05</accession>
<dbReference type="RefSeq" id="WP_166195897.1">
    <property type="nucleotide sequence ID" value="NZ_JAAOIV010000005.1"/>
</dbReference>